<evidence type="ECO:0000256" key="1">
    <source>
        <dbReference type="SAM" id="MobiDB-lite"/>
    </source>
</evidence>
<dbReference type="Gene3D" id="3.30.420.10">
    <property type="entry name" value="Ribonuclease H-like superfamily/Ribonuclease H"/>
    <property type="match status" value="1"/>
</dbReference>
<accession>A0A8G0P5I8</accession>
<dbReference type="PANTHER" id="PTHR46889:SF4">
    <property type="entry name" value="TRANSPOSASE INSO FOR INSERTION SEQUENCE ELEMENT IS911B-RELATED"/>
    <property type="match status" value="1"/>
</dbReference>
<dbReference type="KEGG" id="fdv:JJC05_08060"/>
<dbReference type="PANTHER" id="PTHR46889">
    <property type="entry name" value="TRANSPOSASE INSF FOR INSERTION SEQUENCE IS3B-RELATED"/>
    <property type="match status" value="1"/>
</dbReference>
<protein>
    <submittedName>
        <fullName evidence="3">DDE-type integrase/transposase/recombinase</fullName>
    </submittedName>
</protein>
<dbReference type="Pfam" id="PF00665">
    <property type="entry name" value="rve"/>
    <property type="match status" value="1"/>
</dbReference>
<dbReference type="InterPro" id="IPR036397">
    <property type="entry name" value="RNaseH_sf"/>
</dbReference>
<sequence length="436" mass="51351">MQIIKHRNSYHTNTKIFARKGLLSKELLKLIPSSNLSRWLKEPENKYIDYTLNDLIDEDIELFQNQNEFPSSKKLSRAYIQLLKGAYTIFDQIKDFNRVVKKNKDIIVNTIESIKNWIPVPEAIQLFRISRATYQNYKTQVLNKCEASYIFWCVKRYPQQLLNQEVLKIKEYFNNIDYKFWSKSSIYYMGLRNKDFNFCLATFYKYSNLLGINNGRHLQNKPEYSPLQSIKPNQTWCADITVFKTANGVKHYIHLLIDHYSRMILGWHIDLKPSPKAIKELLENALEELPKPTRIEFLTDGGIENVNTTVEEYIKSIEPNIIHNIAQKDIPSSNSMIEAVNKTLKYQYLYQSHIENTAQLDKALLEFIRNYIYIRPQHSLKGNTPFETYNGKTMSISHYNSHFEAQKQFRKEQNTKSSCKNVGINKKENQPQSKVN</sequence>
<feature type="region of interest" description="Disordered" evidence="1">
    <location>
        <begin position="407"/>
        <end position="436"/>
    </location>
</feature>
<feature type="domain" description="Integrase catalytic" evidence="2">
    <location>
        <begin position="228"/>
        <end position="393"/>
    </location>
</feature>
<dbReference type="PROSITE" id="PS50994">
    <property type="entry name" value="INTEGRASE"/>
    <property type="match status" value="1"/>
</dbReference>
<evidence type="ECO:0000313" key="3">
    <source>
        <dbReference type="EMBL" id="QYS90045.1"/>
    </source>
</evidence>
<gene>
    <name evidence="3" type="ORF">JJC05_08060</name>
</gene>
<dbReference type="SUPFAM" id="SSF53098">
    <property type="entry name" value="Ribonuclease H-like"/>
    <property type="match status" value="1"/>
</dbReference>
<dbReference type="Pfam" id="PF13683">
    <property type="entry name" value="rve_3"/>
    <property type="match status" value="1"/>
</dbReference>
<evidence type="ECO:0000259" key="2">
    <source>
        <dbReference type="PROSITE" id="PS50994"/>
    </source>
</evidence>
<reference evidence="3" key="1">
    <citation type="submission" date="2020-12" db="EMBL/GenBank/DDBJ databases">
        <title>Genome sequencing of genetic groups of Flavobacterium columnare.</title>
        <authorList>
            <person name="Waldbieser G.C."/>
            <person name="Griffin M.J."/>
            <person name="LaFrentz B.R."/>
        </authorList>
    </citation>
    <scope>NUCLEOTIDE SEQUENCE</scope>
    <source>
        <strain evidence="3">90-106</strain>
    </source>
</reference>
<organism evidence="3">
    <name type="scientific">Flavobacterium columnare</name>
    <dbReference type="NCBI Taxonomy" id="996"/>
    <lineage>
        <taxon>Bacteria</taxon>
        <taxon>Pseudomonadati</taxon>
        <taxon>Bacteroidota</taxon>
        <taxon>Flavobacteriia</taxon>
        <taxon>Flavobacteriales</taxon>
        <taxon>Flavobacteriaceae</taxon>
        <taxon>Flavobacterium</taxon>
    </lineage>
</organism>
<dbReference type="Proteomes" id="UP000824721">
    <property type="component" value="Chromosome"/>
</dbReference>
<dbReference type="GO" id="GO:0015074">
    <property type="term" value="P:DNA integration"/>
    <property type="evidence" value="ECO:0007669"/>
    <property type="project" value="InterPro"/>
</dbReference>
<dbReference type="GO" id="GO:0003676">
    <property type="term" value="F:nucleic acid binding"/>
    <property type="evidence" value="ECO:0007669"/>
    <property type="project" value="InterPro"/>
</dbReference>
<dbReference type="InterPro" id="IPR012337">
    <property type="entry name" value="RNaseH-like_sf"/>
</dbReference>
<dbReference type="InterPro" id="IPR050900">
    <property type="entry name" value="Transposase_IS3/IS150/IS904"/>
</dbReference>
<dbReference type="EMBL" id="CP067378">
    <property type="protein sequence ID" value="QYS90045.1"/>
    <property type="molecule type" value="Genomic_DNA"/>
</dbReference>
<proteinExistence type="predicted"/>
<name>A0A8G0P5I8_9FLAO</name>
<dbReference type="AlphaFoldDB" id="A0A8G0P5I8"/>
<dbReference type="InterPro" id="IPR001584">
    <property type="entry name" value="Integrase_cat-core"/>
</dbReference>